<accession>A0A2A2LTC3</accession>
<evidence type="ECO:0000313" key="2">
    <source>
        <dbReference type="EMBL" id="PAV89492.1"/>
    </source>
</evidence>
<evidence type="ECO:0008006" key="4">
    <source>
        <dbReference type="Google" id="ProtNLM"/>
    </source>
</evidence>
<gene>
    <name evidence="2" type="ORF">WR25_03415</name>
</gene>
<keyword evidence="1" id="KW-1133">Transmembrane helix</keyword>
<proteinExistence type="predicted"/>
<keyword evidence="3" id="KW-1185">Reference proteome</keyword>
<feature type="transmembrane region" description="Helical" evidence="1">
    <location>
        <begin position="21"/>
        <end position="42"/>
    </location>
</feature>
<comment type="caution">
    <text evidence="2">The sequence shown here is derived from an EMBL/GenBank/DDBJ whole genome shotgun (WGS) entry which is preliminary data.</text>
</comment>
<evidence type="ECO:0000256" key="1">
    <source>
        <dbReference type="SAM" id="Phobius"/>
    </source>
</evidence>
<keyword evidence="1" id="KW-0812">Transmembrane</keyword>
<dbReference type="Proteomes" id="UP000218231">
    <property type="component" value="Unassembled WGS sequence"/>
</dbReference>
<organism evidence="2 3">
    <name type="scientific">Diploscapter pachys</name>
    <dbReference type="NCBI Taxonomy" id="2018661"/>
    <lineage>
        <taxon>Eukaryota</taxon>
        <taxon>Metazoa</taxon>
        <taxon>Ecdysozoa</taxon>
        <taxon>Nematoda</taxon>
        <taxon>Chromadorea</taxon>
        <taxon>Rhabditida</taxon>
        <taxon>Rhabditina</taxon>
        <taxon>Rhabditomorpha</taxon>
        <taxon>Rhabditoidea</taxon>
        <taxon>Rhabditidae</taxon>
        <taxon>Diploscapter</taxon>
    </lineage>
</organism>
<evidence type="ECO:0000313" key="3">
    <source>
        <dbReference type="Proteomes" id="UP000218231"/>
    </source>
</evidence>
<dbReference type="EMBL" id="LIAE01006451">
    <property type="protein sequence ID" value="PAV89492.1"/>
    <property type="molecule type" value="Genomic_DNA"/>
</dbReference>
<reference evidence="2 3" key="1">
    <citation type="journal article" date="2017" name="Curr. Biol.">
        <title>Genome architecture and evolution of a unichromosomal asexual nematode.</title>
        <authorList>
            <person name="Fradin H."/>
            <person name="Zegar C."/>
            <person name="Gutwein M."/>
            <person name="Lucas J."/>
            <person name="Kovtun M."/>
            <person name="Corcoran D."/>
            <person name="Baugh L.R."/>
            <person name="Kiontke K."/>
            <person name="Gunsalus K."/>
            <person name="Fitch D.H."/>
            <person name="Piano F."/>
        </authorList>
    </citation>
    <scope>NUCLEOTIDE SEQUENCE [LARGE SCALE GENOMIC DNA]</scope>
    <source>
        <strain evidence="2">PF1309</strain>
    </source>
</reference>
<keyword evidence="1" id="KW-0472">Membrane</keyword>
<dbReference type="STRING" id="2018661.A0A2A2LTC3"/>
<dbReference type="AlphaFoldDB" id="A0A2A2LTC3"/>
<feature type="transmembrane region" description="Helical" evidence="1">
    <location>
        <begin position="81"/>
        <end position="106"/>
    </location>
</feature>
<feature type="transmembrane region" description="Helical" evidence="1">
    <location>
        <begin position="112"/>
        <end position="138"/>
    </location>
</feature>
<protein>
    <recommendedName>
        <fullName evidence="4">Transmembrane protein</fullName>
    </recommendedName>
</protein>
<name>A0A2A2LTC3_9BILA</name>
<feature type="transmembrane region" description="Helical" evidence="1">
    <location>
        <begin position="48"/>
        <end position="69"/>
    </location>
</feature>
<sequence>MKVTSKPGGGQPSTSPLCMVFYGDILLVFISLTLAIGCLILPRTPLLLWLPCLLVIVWDLLSLSSLISLNKGIAYRSRSHLLSYILLACMLIILRIFTAMLFAFSLFSPHAITWISIGLIIVTLSHALFGIIASASATSYRNQQLNKRNTVGDVKVEEIAVDTLLSHAVSQNTVFTLIEEQPSV</sequence>